<evidence type="ECO:0000313" key="6">
    <source>
        <dbReference type="Proteomes" id="UP000193642"/>
    </source>
</evidence>
<feature type="domain" description="Orc1-like AAA ATPase" evidence="4">
    <location>
        <begin position="435"/>
        <end position="522"/>
    </location>
</feature>
<dbReference type="Gene3D" id="3.30.70.1230">
    <property type="entry name" value="Nucleotide cyclase"/>
    <property type="match status" value="1"/>
</dbReference>
<dbReference type="STRING" id="329046.A0A1Y2CVZ1"/>
<dbReference type="InterPro" id="IPR019734">
    <property type="entry name" value="TPR_rpt"/>
</dbReference>
<dbReference type="Gene3D" id="3.40.50.300">
    <property type="entry name" value="P-loop containing nucleotide triphosphate hydrolases"/>
    <property type="match status" value="1"/>
</dbReference>
<dbReference type="SUPFAM" id="SSF52540">
    <property type="entry name" value="P-loop containing nucleoside triphosphate hydrolases"/>
    <property type="match status" value="1"/>
</dbReference>
<dbReference type="PANTHER" id="PTHR16305:SF28">
    <property type="entry name" value="GUANYLATE CYCLASE DOMAIN-CONTAINING PROTEIN"/>
    <property type="match status" value="1"/>
</dbReference>
<dbReference type="GO" id="GO:0005737">
    <property type="term" value="C:cytoplasm"/>
    <property type="evidence" value="ECO:0007669"/>
    <property type="project" value="TreeGrafter"/>
</dbReference>
<evidence type="ECO:0000256" key="2">
    <source>
        <dbReference type="ARBA" id="ARBA00022840"/>
    </source>
</evidence>
<dbReference type="SUPFAM" id="SSF48452">
    <property type="entry name" value="TPR-like"/>
    <property type="match status" value="1"/>
</dbReference>
<dbReference type="GO" id="GO:0004016">
    <property type="term" value="F:adenylate cyclase activity"/>
    <property type="evidence" value="ECO:0007669"/>
    <property type="project" value="TreeGrafter"/>
</dbReference>
<dbReference type="Gene3D" id="1.25.40.10">
    <property type="entry name" value="Tetratricopeptide repeat domain"/>
    <property type="match status" value="1"/>
</dbReference>
<dbReference type="OrthoDB" id="2130753at2759"/>
<evidence type="ECO:0000259" key="4">
    <source>
        <dbReference type="Pfam" id="PF13191"/>
    </source>
</evidence>
<keyword evidence="6" id="KW-1185">Reference proteome</keyword>
<dbReference type="InterPro" id="IPR029787">
    <property type="entry name" value="Nucleotide_cyclase"/>
</dbReference>
<dbReference type="Proteomes" id="UP000193642">
    <property type="component" value="Unassembled WGS sequence"/>
</dbReference>
<feature type="region of interest" description="Disordered" evidence="3">
    <location>
        <begin position="597"/>
        <end position="687"/>
    </location>
</feature>
<name>A0A1Y2CVZ1_9FUNG</name>
<accession>A0A1Y2CVZ1</accession>
<evidence type="ECO:0000256" key="3">
    <source>
        <dbReference type="SAM" id="MobiDB-lite"/>
    </source>
</evidence>
<organism evidence="5 6">
    <name type="scientific">Rhizoclosmatium globosum</name>
    <dbReference type="NCBI Taxonomy" id="329046"/>
    <lineage>
        <taxon>Eukaryota</taxon>
        <taxon>Fungi</taxon>
        <taxon>Fungi incertae sedis</taxon>
        <taxon>Chytridiomycota</taxon>
        <taxon>Chytridiomycota incertae sedis</taxon>
        <taxon>Chytridiomycetes</taxon>
        <taxon>Chytridiales</taxon>
        <taxon>Chytriomycetaceae</taxon>
        <taxon>Rhizoclosmatium</taxon>
    </lineage>
</organism>
<dbReference type="InterPro" id="IPR027417">
    <property type="entry name" value="P-loop_NTPase"/>
</dbReference>
<dbReference type="SUPFAM" id="SSF55073">
    <property type="entry name" value="Nucleotide cyclase"/>
    <property type="match status" value="1"/>
</dbReference>
<dbReference type="PANTHER" id="PTHR16305">
    <property type="entry name" value="TESTICULAR SOLUBLE ADENYLYL CYCLASE"/>
    <property type="match status" value="1"/>
</dbReference>
<dbReference type="Pfam" id="PF13191">
    <property type="entry name" value="AAA_16"/>
    <property type="match status" value="1"/>
</dbReference>
<feature type="compositionally biased region" description="Polar residues" evidence="3">
    <location>
        <begin position="647"/>
        <end position="666"/>
    </location>
</feature>
<evidence type="ECO:0000256" key="1">
    <source>
        <dbReference type="ARBA" id="ARBA00022741"/>
    </source>
</evidence>
<dbReference type="EMBL" id="MCGO01000006">
    <property type="protein sequence ID" value="ORY50964.1"/>
    <property type="molecule type" value="Genomic_DNA"/>
</dbReference>
<comment type="caution">
    <text evidence="5">The sequence shown here is derived from an EMBL/GenBank/DDBJ whole genome shotgun (WGS) entry which is preliminary data.</text>
</comment>
<protein>
    <recommendedName>
        <fullName evidence="4">Orc1-like AAA ATPase domain-containing protein</fullName>
    </recommendedName>
</protein>
<feature type="compositionally biased region" description="Polar residues" evidence="3">
    <location>
        <begin position="613"/>
        <end position="622"/>
    </location>
</feature>
<dbReference type="GO" id="GO:0005524">
    <property type="term" value="F:ATP binding"/>
    <property type="evidence" value="ECO:0007669"/>
    <property type="project" value="UniProtKB-KW"/>
</dbReference>
<evidence type="ECO:0000313" key="5">
    <source>
        <dbReference type="EMBL" id="ORY50964.1"/>
    </source>
</evidence>
<gene>
    <name evidence="5" type="ORF">BCR33DRAFT_846627</name>
</gene>
<dbReference type="InterPro" id="IPR041664">
    <property type="entry name" value="AAA_16"/>
</dbReference>
<dbReference type="SMART" id="SM00028">
    <property type="entry name" value="TPR"/>
    <property type="match status" value="3"/>
</dbReference>
<keyword evidence="2" id="KW-0067">ATP-binding</keyword>
<feature type="compositionally biased region" description="Polar residues" evidence="3">
    <location>
        <begin position="674"/>
        <end position="687"/>
    </location>
</feature>
<sequence length="1627" mass="180647">MNFFKGYELVIPDKGPKASTPDTVRKSPSEPLAKRFSLDIEKRRSSMMADNFEKQTKKQPLKIHIGLGIGEMQHVHIGHQVKGSKDGAFSRSEYFIAGKALKNSGILLGLGKPGDFTFDSIGHDLVIGAMTSEPSFPPVRKGSRDLGGRYFMVTETDPIEKYLLCLTQDLGQNINVSEVSESALFSLKDREPGFINTIVPYIDDALAQSVRKIQLPLYSSEDLDGESPYNVDLSSYDQLRGVAILFLYFPAFNVDTVAQPENLTKLQSVTMVILEAVRNHQGCIRQFNCDDKSLTALLVWGLEGFAHEKSECYFSMAAAVEMIPKLKAIIADEFSIGATAGTVFAGIIGNQSRCDGTLLGVCVNNAARLMCLEQCKGGVLCDEGTYNDTRDAIDYNTDLPEVCLKGVEYPVKIFTPLARSKTDTMGLETTSTLMIGREKEIALVSDLISSWLKDERCRLIIAGRSGTGKSVLLKEIETKVNQVTYTISSVSKCQENHQNTLLSAFTQITTNLISSIKTKQIKIADVHKSMQVDGSLSRPSVFESKGHLLKRLSKTSGTDIQIQGSNENFGMVPAADAANFPGLNSIGTKIPITHQDSIKAQENQRKSSPKTELASNTDSFDSQKLGANLKPNSISRGKSQEIRLNEFNLTKTVDRSSSTSGPQTSKAGKKAKGQTESITEGNNNRPSISVAASMSKLGSNIMVSASPLLAATSLEYIRKVERADSEGSSTSDVLCALFSGPECDTLNAIPGLNTTQNVQSVTQDILARLASLYSKLFGALAYLGYKIAIIFDDLQWCDSFSLELLSNLMQKCPAVLFVCVKRPLEEWKDSRTHIMRNIKKVHSTKRIELDSLDKPSVEAMIKHIVKFQLTSIASSLTDEIFNRSQGNPLVADVLIRVLNDDPNIAVIDGVLKRTGGNAASLPSGATAAVVAQFDKLKPAMKQILKYASISGMEFNIQELNDIIMKTDEPALYDLTPSGIADTIAMYDVYRFVKETENKDVFCFSHFMIQQGILSTMVPSKREEIHAVYADYFLKKIKRGSNKWEAIQSVIQHLFQVTGQEERKQITLYTAFLESAEMGMINEAFDFYEALQGFPKRLVLTKNAYEVIRERRLLAYIHLSKGDNTEAMKHCQEALNIAGYERSSNGFSVLRRLVRMYEASKQVITCEDEQRRADISKVYAQKHFKMAFKKSHPGISDVRASVASRRASEGNKRDSIRFDLTQRTIDEIIQTILLMKQILAPSFELIELQGVALILGQSLFKEQELQVASYFAESHAHFKRILLEFNEAKGQNYVASESEDYAIASIHKNRGLLNWYRGSWSQAAEHFKTSQEILNSRGKGFLEAAYFARNVSAGLFSICGNLSQTKASIESDVKFHLSDDDKELSGEFQFRQAAAFAEANLVEDTERLYSQAIEIYTVNAEDSIRTLLCMTNAIRSALVILHNGVDHENVVSHQVERINNHFETCLESTLSVKPLQVSLLSRIWISQLLLMMELHILTSGKLTARSKVSVTILNLVSEINKANTASLTKPLTEVSGFCKRLCGAVKALWSPVANVQAFSNETRKALKIGGTKPWLDSHLRRLLMSRILCVLTIHGSKEKHELPIDEYLFEQDGFLYEATLLREFANVK</sequence>
<proteinExistence type="predicted"/>
<keyword evidence="1" id="KW-0547">Nucleotide-binding</keyword>
<dbReference type="InterPro" id="IPR011990">
    <property type="entry name" value="TPR-like_helical_dom_sf"/>
</dbReference>
<reference evidence="5 6" key="1">
    <citation type="submission" date="2016-07" db="EMBL/GenBank/DDBJ databases">
        <title>Pervasive Adenine N6-methylation of Active Genes in Fungi.</title>
        <authorList>
            <consortium name="DOE Joint Genome Institute"/>
            <person name="Mondo S.J."/>
            <person name="Dannebaum R.O."/>
            <person name="Kuo R.C."/>
            <person name="Labutti K."/>
            <person name="Haridas S."/>
            <person name="Kuo A."/>
            <person name="Salamov A."/>
            <person name="Ahrendt S.R."/>
            <person name="Lipzen A."/>
            <person name="Sullivan W."/>
            <person name="Andreopoulos W.B."/>
            <person name="Clum A."/>
            <person name="Lindquist E."/>
            <person name="Daum C."/>
            <person name="Ramamoorthy G.K."/>
            <person name="Gryganskyi A."/>
            <person name="Culley D."/>
            <person name="Magnuson J.K."/>
            <person name="James T.Y."/>
            <person name="O'Malley M.A."/>
            <person name="Stajich J.E."/>
            <person name="Spatafora J.W."/>
            <person name="Visel A."/>
            <person name="Grigoriev I.V."/>
        </authorList>
    </citation>
    <scope>NUCLEOTIDE SEQUENCE [LARGE SCALE GENOMIC DNA]</scope>
    <source>
        <strain evidence="5 6">JEL800</strain>
    </source>
</reference>